<dbReference type="EMBL" id="CAXDID020000173">
    <property type="protein sequence ID" value="CAL6047866.1"/>
    <property type="molecule type" value="Genomic_DNA"/>
</dbReference>
<dbReference type="AlphaFoldDB" id="A0AA86QZU1"/>
<gene>
    <name evidence="3" type="ORF">HINF_LOCUS42413</name>
    <name evidence="4" type="ORF">HINF_LOCUS49291</name>
    <name evidence="2" type="ORF">HINF_LOCUS50678</name>
</gene>
<dbReference type="Proteomes" id="UP001642409">
    <property type="component" value="Unassembled WGS sequence"/>
</dbReference>
<evidence type="ECO:0000313" key="5">
    <source>
        <dbReference type="Proteomes" id="UP001642409"/>
    </source>
</evidence>
<feature type="region of interest" description="Disordered" evidence="1">
    <location>
        <begin position="31"/>
        <end position="58"/>
    </location>
</feature>
<dbReference type="EMBL" id="CAXDID020000231">
    <property type="protein sequence ID" value="CAL6060576.1"/>
    <property type="molecule type" value="Genomic_DNA"/>
</dbReference>
<evidence type="ECO:0000313" key="2">
    <source>
        <dbReference type="EMBL" id="CAI9963033.1"/>
    </source>
</evidence>
<keyword evidence="5" id="KW-1185">Reference proteome</keyword>
<sequence>MQSSFCFSFKSVSSSSYSQYLNFQAARQEERENSLDQQGSNSKNSSCQLINGRGKPRRPMMWTQLRGAEGTHRLCQNQRSSTKSSSVKWKIEYQYDCYNNTVNFCENFSVSYFSKNQIIEIFTFIKYLLYLSWLNSELTIMSPGVKQYNDSQQ</sequence>
<reference evidence="3 5" key="2">
    <citation type="submission" date="2024-07" db="EMBL/GenBank/DDBJ databases">
        <authorList>
            <person name="Akdeniz Z."/>
        </authorList>
    </citation>
    <scope>NUCLEOTIDE SEQUENCE [LARGE SCALE GENOMIC DNA]</scope>
</reference>
<evidence type="ECO:0000256" key="1">
    <source>
        <dbReference type="SAM" id="MobiDB-lite"/>
    </source>
</evidence>
<comment type="caution">
    <text evidence="2">The sequence shown here is derived from an EMBL/GenBank/DDBJ whole genome shotgun (WGS) entry which is preliminary data.</text>
</comment>
<accession>A0AA86QZU1</accession>
<evidence type="ECO:0000313" key="4">
    <source>
        <dbReference type="EMBL" id="CAL6060576.1"/>
    </source>
</evidence>
<name>A0AA86QZU1_9EUKA</name>
<evidence type="ECO:0000313" key="3">
    <source>
        <dbReference type="EMBL" id="CAL6047866.1"/>
    </source>
</evidence>
<reference evidence="2" key="1">
    <citation type="submission" date="2023-06" db="EMBL/GenBank/DDBJ databases">
        <authorList>
            <person name="Kurt Z."/>
        </authorList>
    </citation>
    <scope>NUCLEOTIDE SEQUENCE</scope>
</reference>
<dbReference type="EMBL" id="CATOUU010000964">
    <property type="protein sequence ID" value="CAI9963033.1"/>
    <property type="molecule type" value="Genomic_DNA"/>
</dbReference>
<protein>
    <submittedName>
        <fullName evidence="3">Hypothetical_protein</fullName>
    </submittedName>
</protein>
<organism evidence="2">
    <name type="scientific">Hexamita inflata</name>
    <dbReference type="NCBI Taxonomy" id="28002"/>
    <lineage>
        <taxon>Eukaryota</taxon>
        <taxon>Metamonada</taxon>
        <taxon>Diplomonadida</taxon>
        <taxon>Hexamitidae</taxon>
        <taxon>Hexamitinae</taxon>
        <taxon>Hexamita</taxon>
    </lineage>
</organism>
<proteinExistence type="predicted"/>
<feature type="compositionally biased region" description="Polar residues" evidence="1">
    <location>
        <begin position="35"/>
        <end position="49"/>
    </location>
</feature>